<dbReference type="Pfam" id="PF07859">
    <property type="entry name" value="Abhydrolase_3"/>
    <property type="match status" value="1"/>
</dbReference>
<evidence type="ECO:0000259" key="4">
    <source>
        <dbReference type="Pfam" id="PF07859"/>
    </source>
</evidence>
<feature type="signal peptide" evidence="3">
    <location>
        <begin position="1"/>
        <end position="24"/>
    </location>
</feature>
<evidence type="ECO:0000256" key="1">
    <source>
        <dbReference type="ARBA" id="ARBA00010515"/>
    </source>
</evidence>
<dbReference type="GO" id="GO:0004806">
    <property type="term" value="F:triacylglycerol lipase activity"/>
    <property type="evidence" value="ECO:0007669"/>
    <property type="project" value="TreeGrafter"/>
</dbReference>
<feature type="domain" description="Alpha/beta hydrolase fold-3" evidence="4">
    <location>
        <begin position="129"/>
        <end position="334"/>
    </location>
</feature>
<accession>A0A6M2BT06</accession>
<sequence length="358" mass="38369">MTRQTSRWIFAVLAGALAASNAVAGDVDAKGRDAATLDVPAMQVPFSVYASAEARAAFLHNLQTRNDAPPLGGDIAASRAYYDKYNRDLLEKARRLYDVKIEHRRIGGVETDVVTPAAGVAAANRHRVLINLHGGAFLWGAGAGGQLEATPIAALMGVEVVTVDYREGPEHHYPAASEDVAAVYRELLKTHDAKSIGIYGCSAGGILTAESVAWLRHVGLPTPAAIGVFCGAGGGIDGDSLYMSAPLLGAPPVAPGNPMFMLGNWPYFNGASVDDPLVAPVRSPETLRHFPPTLLISGTRDFMMSAVIHQDNELVKAGVDTELHLWNGMWHAFFMDADLPESREAYAVIVTFFERHLR</sequence>
<evidence type="ECO:0000256" key="3">
    <source>
        <dbReference type="SAM" id="SignalP"/>
    </source>
</evidence>
<organism evidence="5 6">
    <name type="scientific">Solimonas terrae</name>
    <dbReference type="NCBI Taxonomy" id="1396819"/>
    <lineage>
        <taxon>Bacteria</taxon>
        <taxon>Pseudomonadati</taxon>
        <taxon>Pseudomonadota</taxon>
        <taxon>Gammaproteobacteria</taxon>
        <taxon>Nevskiales</taxon>
        <taxon>Nevskiaceae</taxon>
        <taxon>Solimonas</taxon>
    </lineage>
</organism>
<keyword evidence="2 5" id="KW-0378">Hydrolase</keyword>
<keyword evidence="6" id="KW-1185">Reference proteome</keyword>
<evidence type="ECO:0000313" key="5">
    <source>
        <dbReference type="EMBL" id="NGY05598.1"/>
    </source>
</evidence>
<protein>
    <submittedName>
        <fullName evidence="5">Alpha/beta hydrolase</fullName>
    </submittedName>
</protein>
<dbReference type="InterPro" id="IPR050300">
    <property type="entry name" value="GDXG_lipolytic_enzyme"/>
</dbReference>
<dbReference type="InterPro" id="IPR029058">
    <property type="entry name" value="AB_hydrolase_fold"/>
</dbReference>
<gene>
    <name evidence="5" type="ORF">G7Y85_12565</name>
</gene>
<proteinExistence type="inferred from homology"/>
<dbReference type="PANTHER" id="PTHR48081">
    <property type="entry name" value="AB HYDROLASE SUPERFAMILY PROTEIN C4A8.06C"/>
    <property type="match status" value="1"/>
</dbReference>
<reference evidence="5 6" key="1">
    <citation type="journal article" date="2014" name="Int. J. Syst. Evol. Microbiol.">
        <title>Solimonas terrae sp. nov., isolated from soil.</title>
        <authorList>
            <person name="Kim S.J."/>
            <person name="Moon J.Y."/>
            <person name="Weon H.Y."/>
            <person name="Ahn J.H."/>
            <person name="Chen W.M."/>
            <person name="Kwon S.W."/>
        </authorList>
    </citation>
    <scope>NUCLEOTIDE SEQUENCE [LARGE SCALE GENOMIC DNA]</scope>
    <source>
        <strain evidence="5 6">KIS83-12</strain>
    </source>
</reference>
<dbReference type="InterPro" id="IPR013094">
    <property type="entry name" value="AB_hydrolase_3"/>
</dbReference>
<evidence type="ECO:0000313" key="6">
    <source>
        <dbReference type="Proteomes" id="UP000472676"/>
    </source>
</evidence>
<evidence type="ECO:0000256" key="2">
    <source>
        <dbReference type="ARBA" id="ARBA00022801"/>
    </source>
</evidence>
<keyword evidence="3" id="KW-0732">Signal</keyword>
<dbReference type="AlphaFoldDB" id="A0A6M2BT06"/>
<feature type="chain" id="PRO_5026649436" evidence="3">
    <location>
        <begin position="25"/>
        <end position="358"/>
    </location>
</feature>
<name>A0A6M2BT06_9GAMM</name>
<dbReference type="Gene3D" id="3.40.50.1820">
    <property type="entry name" value="alpha/beta hydrolase"/>
    <property type="match status" value="1"/>
</dbReference>
<comment type="similarity">
    <text evidence="1">Belongs to the 'GDXG' lipolytic enzyme family.</text>
</comment>
<dbReference type="SUPFAM" id="SSF53474">
    <property type="entry name" value="alpha/beta-Hydrolases"/>
    <property type="match status" value="1"/>
</dbReference>
<dbReference type="EMBL" id="JAAMOW010000006">
    <property type="protein sequence ID" value="NGY05598.1"/>
    <property type="molecule type" value="Genomic_DNA"/>
</dbReference>
<comment type="caution">
    <text evidence="5">The sequence shown here is derived from an EMBL/GenBank/DDBJ whole genome shotgun (WGS) entry which is preliminary data.</text>
</comment>
<dbReference type="PANTHER" id="PTHR48081:SF30">
    <property type="entry name" value="ACETYL-HYDROLASE LIPR-RELATED"/>
    <property type="match status" value="1"/>
</dbReference>
<dbReference type="Proteomes" id="UP000472676">
    <property type="component" value="Unassembled WGS sequence"/>
</dbReference>
<dbReference type="RefSeq" id="WP_166257418.1">
    <property type="nucleotide sequence ID" value="NZ_JAAMOW010000006.1"/>
</dbReference>